<dbReference type="Proteomes" id="UP000507470">
    <property type="component" value="Unassembled WGS sequence"/>
</dbReference>
<dbReference type="EMBL" id="CACVKT020005808">
    <property type="protein sequence ID" value="CAC5398049.1"/>
    <property type="molecule type" value="Genomic_DNA"/>
</dbReference>
<reference evidence="1 2" key="1">
    <citation type="submission" date="2020-06" db="EMBL/GenBank/DDBJ databases">
        <authorList>
            <person name="Li R."/>
            <person name="Bekaert M."/>
        </authorList>
    </citation>
    <scope>NUCLEOTIDE SEQUENCE [LARGE SCALE GENOMIC DNA]</scope>
    <source>
        <strain evidence="2">wild</strain>
    </source>
</reference>
<proteinExistence type="predicted"/>
<protein>
    <submittedName>
        <fullName evidence="1">Uncharacterized protein</fullName>
    </submittedName>
</protein>
<dbReference type="OrthoDB" id="6753017at2759"/>
<sequence>MKQQTPRKKTKNVFPVRTDDFESRIQDACDLRNDDLAAEVRGRLESVSDLFAADAVYHQACSVNFRTCKNIPVFRSPISQDSKPDNKRKASFARRRLLQNRPISENSFHGTSGNASFTTSSTYYTASTRSRSTNASQLRFSISGFCSSYYEVQKFESSAAAVQRVDLPGDVSNIFVQFVADNVDHNTRIIDGLNTFHGMGIIAGITPGTKRTQPIPRIAFSSDEIKALAKIEIKYYKPQTDLMA</sequence>
<evidence type="ECO:0000313" key="2">
    <source>
        <dbReference type="Proteomes" id="UP000507470"/>
    </source>
</evidence>
<keyword evidence="2" id="KW-1185">Reference proteome</keyword>
<evidence type="ECO:0000313" key="1">
    <source>
        <dbReference type="EMBL" id="CAC5398049.1"/>
    </source>
</evidence>
<name>A0A6J8CRK6_MYTCO</name>
<organism evidence="1 2">
    <name type="scientific">Mytilus coruscus</name>
    <name type="common">Sea mussel</name>
    <dbReference type="NCBI Taxonomy" id="42192"/>
    <lineage>
        <taxon>Eukaryota</taxon>
        <taxon>Metazoa</taxon>
        <taxon>Spiralia</taxon>
        <taxon>Lophotrochozoa</taxon>
        <taxon>Mollusca</taxon>
        <taxon>Bivalvia</taxon>
        <taxon>Autobranchia</taxon>
        <taxon>Pteriomorphia</taxon>
        <taxon>Mytilida</taxon>
        <taxon>Mytiloidea</taxon>
        <taxon>Mytilidae</taxon>
        <taxon>Mytilinae</taxon>
        <taxon>Mytilus</taxon>
    </lineage>
</organism>
<accession>A0A6J8CRK6</accession>
<gene>
    <name evidence="1" type="ORF">MCOR_32447</name>
</gene>
<dbReference type="AlphaFoldDB" id="A0A6J8CRK6"/>